<keyword evidence="2" id="KW-0472">Membrane</keyword>
<sequence>MENEQWTAKYQQSVPTNLERTANNLNNGNTEHHAEDLESSKNAGKDESENQIKAEPNLDSSPANITIRLVIIRLIIFISLQIDLTNIPLIIHHLLK</sequence>
<feature type="compositionally biased region" description="Polar residues" evidence="1">
    <location>
        <begin position="1"/>
        <end position="29"/>
    </location>
</feature>
<organism evidence="3 4">
    <name type="scientific">Rhamnusium bicolor</name>
    <dbReference type="NCBI Taxonomy" id="1586634"/>
    <lineage>
        <taxon>Eukaryota</taxon>
        <taxon>Metazoa</taxon>
        <taxon>Ecdysozoa</taxon>
        <taxon>Arthropoda</taxon>
        <taxon>Hexapoda</taxon>
        <taxon>Insecta</taxon>
        <taxon>Pterygota</taxon>
        <taxon>Neoptera</taxon>
        <taxon>Endopterygota</taxon>
        <taxon>Coleoptera</taxon>
        <taxon>Polyphaga</taxon>
        <taxon>Cucujiformia</taxon>
        <taxon>Chrysomeloidea</taxon>
        <taxon>Cerambycidae</taxon>
        <taxon>Lepturinae</taxon>
        <taxon>Rhagiini</taxon>
        <taxon>Rhamnusium</taxon>
    </lineage>
</organism>
<protein>
    <submittedName>
        <fullName evidence="3">Uncharacterized protein</fullName>
    </submittedName>
</protein>
<evidence type="ECO:0000256" key="2">
    <source>
        <dbReference type="SAM" id="Phobius"/>
    </source>
</evidence>
<dbReference type="Proteomes" id="UP001162156">
    <property type="component" value="Unassembled WGS sequence"/>
</dbReference>
<keyword evidence="4" id="KW-1185">Reference proteome</keyword>
<name>A0AAV8WQ09_9CUCU</name>
<keyword evidence="2" id="KW-1133">Transmembrane helix</keyword>
<accession>A0AAV8WQ09</accession>
<proteinExistence type="predicted"/>
<dbReference type="EMBL" id="JANEYF010005321">
    <property type="protein sequence ID" value="KAJ8928613.1"/>
    <property type="molecule type" value="Genomic_DNA"/>
</dbReference>
<reference evidence="3" key="1">
    <citation type="journal article" date="2023" name="Insect Mol. Biol.">
        <title>Genome sequencing provides insights into the evolution of gene families encoding plant cell wall-degrading enzymes in longhorned beetles.</title>
        <authorList>
            <person name="Shin N.R."/>
            <person name="Okamura Y."/>
            <person name="Kirsch R."/>
            <person name="Pauchet Y."/>
        </authorList>
    </citation>
    <scope>NUCLEOTIDE SEQUENCE</scope>
    <source>
        <strain evidence="3">RBIC_L_NR</strain>
    </source>
</reference>
<evidence type="ECO:0000313" key="3">
    <source>
        <dbReference type="EMBL" id="KAJ8928613.1"/>
    </source>
</evidence>
<evidence type="ECO:0000256" key="1">
    <source>
        <dbReference type="SAM" id="MobiDB-lite"/>
    </source>
</evidence>
<feature type="transmembrane region" description="Helical" evidence="2">
    <location>
        <begin position="70"/>
        <end position="91"/>
    </location>
</feature>
<evidence type="ECO:0000313" key="4">
    <source>
        <dbReference type="Proteomes" id="UP001162156"/>
    </source>
</evidence>
<dbReference type="AlphaFoldDB" id="A0AAV8WQ09"/>
<keyword evidence="2" id="KW-0812">Transmembrane</keyword>
<gene>
    <name evidence="3" type="ORF">NQ314_018825</name>
</gene>
<comment type="caution">
    <text evidence="3">The sequence shown here is derived from an EMBL/GenBank/DDBJ whole genome shotgun (WGS) entry which is preliminary data.</text>
</comment>
<feature type="region of interest" description="Disordered" evidence="1">
    <location>
        <begin position="1"/>
        <end position="59"/>
    </location>
</feature>
<feature type="compositionally biased region" description="Basic and acidic residues" evidence="1">
    <location>
        <begin position="30"/>
        <end position="52"/>
    </location>
</feature>